<name>A0A564YVW8_HYMDI</name>
<reference evidence="1 2" key="1">
    <citation type="submission" date="2019-07" db="EMBL/GenBank/DDBJ databases">
        <authorList>
            <person name="Jastrzebski P J."/>
            <person name="Paukszto L."/>
            <person name="Jastrzebski P J."/>
        </authorList>
    </citation>
    <scope>NUCLEOTIDE SEQUENCE [LARGE SCALE GENOMIC DNA]</scope>
    <source>
        <strain evidence="1 2">WMS-il1</strain>
    </source>
</reference>
<keyword evidence="2" id="KW-1185">Reference proteome</keyword>
<organism evidence="1 2">
    <name type="scientific">Hymenolepis diminuta</name>
    <name type="common">Rat tapeworm</name>
    <dbReference type="NCBI Taxonomy" id="6216"/>
    <lineage>
        <taxon>Eukaryota</taxon>
        <taxon>Metazoa</taxon>
        <taxon>Spiralia</taxon>
        <taxon>Lophotrochozoa</taxon>
        <taxon>Platyhelminthes</taxon>
        <taxon>Cestoda</taxon>
        <taxon>Eucestoda</taxon>
        <taxon>Cyclophyllidea</taxon>
        <taxon>Hymenolepididae</taxon>
        <taxon>Hymenolepis</taxon>
    </lineage>
</organism>
<accession>A0A564YVW8</accession>
<dbReference type="EMBL" id="CABIJS010000443">
    <property type="protein sequence ID" value="VUZ51402.1"/>
    <property type="molecule type" value="Genomic_DNA"/>
</dbReference>
<proteinExistence type="predicted"/>
<dbReference type="AlphaFoldDB" id="A0A564YVW8"/>
<evidence type="ECO:0000313" key="1">
    <source>
        <dbReference type="EMBL" id="VUZ51402.1"/>
    </source>
</evidence>
<dbReference type="Proteomes" id="UP000321570">
    <property type="component" value="Unassembled WGS sequence"/>
</dbReference>
<protein>
    <submittedName>
        <fullName evidence="1">Uncharacterized protein</fullName>
    </submittedName>
</protein>
<sequence>MLRCGPDIKVALEAEPGLKAVLPSDIGGDGKSYKELVEENKKNFYAFYADGDKTGEIKVDESKRPSSAKDFLREYKDYDANVMGKSGTYIKRQDEI</sequence>
<evidence type="ECO:0000313" key="2">
    <source>
        <dbReference type="Proteomes" id="UP000321570"/>
    </source>
</evidence>
<gene>
    <name evidence="1" type="ORF">WMSIL1_LOCUS10126</name>
</gene>